<gene>
    <name evidence="8" type="ORF">S01H1_27207</name>
</gene>
<dbReference type="InterPro" id="IPR011009">
    <property type="entry name" value="Kinase-like_dom_sf"/>
</dbReference>
<evidence type="ECO:0000256" key="2">
    <source>
        <dbReference type="ARBA" id="ARBA00012513"/>
    </source>
</evidence>
<accession>X0T4K3</accession>
<dbReference type="GO" id="GO:0005524">
    <property type="term" value="F:ATP binding"/>
    <property type="evidence" value="ECO:0007669"/>
    <property type="project" value="UniProtKB-KW"/>
</dbReference>
<evidence type="ECO:0000256" key="3">
    <source>
        <dbReference type="ARBA" id="ARBA00022679"/>
    </source>
</evidence>
<evidence type="ECO:0000256" key="1">
    <source>
        <dbReference type="ARBA" id="ARBA00010886"/>
    </source>
</evidence>
<evidence type="ECO:0000256" key="5">
    <source>
        <dbReference type="ARBA" id="ARBA00022777"/>
    </source>
</evidence>
<evidence type="ECO:0000256" key="6">
    <source>
        <dbReference type="ARBA" id="ARBA00022840"/>
    </source>
</evidence>
<dbReference type="InterPro" id="IPR050660">
    <property type="entry name" value="NEK_Ser/Thr_kinase"/>
</dbReference>
<dbReference type="AlphaFoldDB" id="X0T4K3"/>
<comment type="caution">
    <text evidence="8">The sequence shown here is derived from an EMBL/GenBank/DDBJ whole genome shotgun (WGS) entry which is preliminary data.</text>
</comment>
<dbReference type="EC" id="2.7.11.1" evidence="2"/>
<keyword evidence="5" id="KW-0418">Kinase</keyword>
<dbReference type="PANTHER" id="PTHR43671">
    <property type="entry name" value="SERINE/THREONINE-PROTEIN KINASE NEK"/>
    <property type="match status" value="1"/>
</dbReference>
<evidence type="ECO:0000313" key="8">
    <source>
        <dbReference type="EMBL" id="GAF88154.1"/>
    </source>
</evidence>
<evidence type="ECO:0000259" key="7">
    <source>
        <dbReference type="PROSITE" id="PS50011"/>
    </source>
</evidence>
<organism evidence="8">
    <name type="scientific">marine sediment metagenome</name>
    <dbReference type="NCBI Taxonomy" id="412755"/>
    <lineage>
        <taxon>unclassified sequences</taxon>
        <taxon>metagenomes</taxon>
        <taxon>ecological metagenomes</taxon>
    </lineage>
</organism>
<feature type="non-terminal residue" evidence="8">
    <location>
        <position position="280"/>
    </location>
</feature>
<dbReference type="PROSITE" id="PS50011">
    <property type="entry name" value="PROTEIN_KINASE_DOM"/>
    <property type="match status" value="1"/>
</dbReference>
<keyword evidence="6" id="KW-0067">ATP-binding</keyword>
<dbReference type="InterPro" id="IPR017441">
    <property type="entry name" value="Protein_kinase_ATP_BS"/>
</dbReference>
<dbReference type="GO" id="GO:0004674">
    <property type="term" value="F:protein serine/threonine kinase activity"/>
    <property type="evidence" value="ECO:0007669"/>
    <property type="project" value="UniProtKB-EC"/>
</dbReference>
<dbReference type="PROSITE" id="PS00108">
    <property type="entry name" value="PROTEIN_KINASE_ST"/>
    <property type="match status" value="1"/>
</dbReference>
<evidence type="ECO:0000256" key="4">
    <source>
        <dbReference type="ARBA" id="ARBA00022741"/>
    </source>
</evidence>
<dbReference type="Gene3D" id="1.10.510.10">
    <property type="entry name" value="Transferase(Phosphotransferase) domain 1"/>
    <property type="match status" value="1"/>
</dbReference>
<dbReference type="PANTHER" id="PTHR43671:SF13">
    <property type="entry name" value="SERINE_THREONINE-PROTEIN KINASE NEK2"/>
    <property type="match status" value="1"/>
</dbReference>
<comment type="similarity">
    <text evidence="1">Belongs to the protein kinase superfamily. NEK Ser/Thr protein kinase family. NIMA subfamily.</text>
</comment>
<feature type="non-terminal residue" evidence="8">
    <location>
        <position position="1"/>
    </location>
</feature>
<dbReference type="SUPFAM" id="SSF56112">
    <property type="entry name" value="Protein kinase-like (PK-like)"/>
    <property type="match status" value="1"/>
</dbReference>
<keyword evidence="4" id="KW-0547">Nucleotide-binding</keyword>
<reference evidence="8" key="1">
    <citation type="journal article" date="2014" name="Front. Microbiol.">
        <title>High frequency of phylogenetically diverse reductive dehalogenase-homologous genes in deep subseafloor sedimentary metagenomes.</title>
        <authorList>
            <person name="Kawai M."/>
            <person name="Futagami T."/>
            <person name="Toyoda A."/>
            <person name="Takaki Y."/>
            <person name="Nishi S."/>
            <person name="Hori S."/>
            <person name="Arai W."/>
            <person name="Tsubouchi T."/>
            <person name="Morono Y."/>
            <person name="Uchiyama I."/>
            <person name="Ito T."/>
            <person name="Fujiyama A."/>
            <person name="Inagaki F."/>
            <person name="Takami H."/>
        </authorList>
    </citation>
    <scope>NUCLEOTIDE SEQUENCE</scope>
    <source>
        <strain evidence="8">Expedition CK06-06</strain>
    </source>
</reference>
<dbReference type="Pfam" id="PF00069">
    <property type="entry name" value="Pkinase"/>
    <property type="match status" value="1"/>
</dbReference>
<dbReference type="SMART" id="SM00220">
    <property type="entry name" value="S_TKc"/>
    <property type="match status" value="1"/>
</dbReference>
<dbReference type="CDD" id="cd14014">
    <property type="entry name" value="STKc_PknB_like"/>
    <property type="match status" value="1"/>
</dbReference>
<dbReference type="Gene3D" id="3.30.200.20">
    <property type="entry name" value="Phosphorylase Kinase, domain 1"/>
    <property type="match status" value="1"/>
</dbReference>
<proteinExistence type="inferred from homology"/>
<sequence length="280" mass="31617">EYINKKEKAFKDLNERIPKLKKVLSSLPLGAYQGSREEKIIVSDDLEIKPTVGRYEILMELGRGAMGTVYKARDPKINRFLAIKTIRFSDEFEEDQLKEIKERFFTEAELAGKLSHPGIVAIHDIGEDYDLTYMAMEFLDGDDLEKYCKKGSLLPMRKILDIIAETADALEYAHNNSVIHRDIKPGNIMLLKIGKVKVTDFGIAKSMSASKTRSGIILGTPNYMSPEQIMGRQIDAHSDIFSLGVVFFQLLTGELPFTGDNLNSLFYKVTQVKHPSPHTL</sequence>
<feature type="domain" description="Protein kinase" evidence="7">
    <location>
        <begin position="55"/>
        <end position="280"/>
    </location>
</feature>
<protein>
    <recommendedName>
        <fullName evidence="2">non-specific serine/threonine protein kinase</fullName>
        <ecNumber evidence="2">2.7.11.1</ecNumber>
    </recommendedName>
</protein>
<dbReference type="EMBL" id="BARS01016547">
    <property type="protein sequence ID" value="GAF88154.1"/>
    <property type="molecule type" value="Genomic_DNA"/>
</dbReference>
<keyword evidence="3" id="KW-0808">Transferase</keyword>
<name>X0T4K3_9ZZZZ</name>
<dbReference type="InterPro" id="IPR008271">
    <property type="entry name" value="Ser/Thr_kinase_AS"/>
</dbReference>
<dbReference type="InterPro" id="IPR000719">
    <property type="entry name" value="Prot_kinase_dom"/>
</dbReference>
<dbReference type="PROSITE" id="PS00107">
    <property type="entry name" value="PROTEIN_KINASE_ATP"/>
    <property type="match status" value="1"/>
</dbReference>